<keyword evidence="7" id="KW-1185">Reference proteome</keyword>
<dbReference type="GO" id="GO:0005737">
    <property type="term" value="C:cytoplasm"/>
    <property type="evidence" value="ECO:0007669"/>
    <property type="project" value="InterPro"/>
</dbReference>
<gene>
    <name evidence="6" type="ORF">PHET_03980</name>
</gene>
<keyword evidence="4" id="KW-0378">Hydrolase</keyword>
<dbReference type="Gene3D" id="3.40.630.10">
    <property type="entry name" value="Zn peptidases"/>
    <property type="match status" value="1"/>
</dbReference>
<accession>A0A8J4SNR5</accession>
<dbReference type="GO" id="GO:0070006">
    <property type="term" value="F:metalloaminopeptidase activity"/>
    <property type="evidence" value="ECO:0007669"/>
    <property type="project" value="InterPro"/>
</dbReference>
<dbReference type="Proteomes" id="UP000748531">
    <property type="component" value="Unassembled WGS sequence"/>
</dbReference>
<dbReference type="OrthoDB" id="10041421at2759"/>
<evidence type="ECO:0000256" key="3">
    <source>
        <dbReference type="ARBA" id="ARBA00022670"/>
    </source>
</evidence>
<proteinExistence type="inferred from homology"/>
<dbReference type="InterPro" id="IPR000819">
    <property type="entry name" value="Peptidase_M17_C"/>
</dbReference>
<dbReference type="PRINTS" id="PR00481">
    <property type="entry name" value="LAMNOPPTDASE"/>
</dbReference>
<evidence type="ECO:0000256" key="4">
    <source>
        <dbReference type="ARBA" id="ARBA00022801"/>
    </source>
</evidence>
<dbReference type="EMBL" id="LUCH01001675">
    <property type="protein sequence ID" value="KAF5402663.1"/>
    <property type="molecule type" value="Genomic_DNA"/>
</dbReference>
<dbReference type="GO" id="GO:0006508">
    <property type="term" value="P:proteolysis"/>
    <property type="evidence" value="ECO:0007669"/>
    <property type="project" value="UniProtKB-KW"/>
</dbReference>
<evidence type="ECO:0000313" key="6">
    <source>
        <dbReference type="EMBL" id="KAF5402663.1"/>
    </source>
</evidence>
<dbReference type="PANTHER" id="PTHR11963:SF48">
    <property type="entry name" value="DIPEPTIDASE B, ISOFORM A"/>
    <property type="match status" value="1"/>
</dbReference>
<dbReference type="PROSITE" id="PS00631">
    <property type="entry name" value="CYTOSOL_AP"/>
    <property type="match status" value="1"/>
</dbReference>
<feature type="domain" description="Cytosol aminopeptidase" evidence="5">
    <location>
        <begin position="135"/>
        <end position="142"/>
    </location>
</feature>
<comment type="similarity">
    <text evidence="1">Belongs to the peptidase M17 family.</text>
</comment>
<evidence type="ECO:0000256" key="1">
    <source>
        <dbReference type="ARBA" id="ARBA00009528"/>
    </source>
</evidence>
<dbReference type="GO" id="GO:0030145">
    <property type="term" value="F:manganese ion binding"/>
    <property type="evidence" value="ECO:0007669"/>
    <property type="project" value="InterPro"/>
</dbReference>
<dbReference type="Pfam" id="PF00883">
    <property type="entry name" value="Peptidase_M17"/>
    <property type="match status" value="1"/>
</dbReference>
<organism evidence="6 7">
    <name type="scientific">Paragonimus heterotremus</name>
    <dbReference type="NCBI Taxonomy" id="100268"/>
    <lineage>
        <taxon>Eukaryota</taxon>
        <taxon>Metazoa</taxon>
        <taxon>Spiralia</taxon>
        <taxon>Lophotrochozoa</taxon>
        <taxon>Platyhelminthes</taxon>
        <taxon>Trematoda</taxon>
        <taxon>Digenea</taxon>
        <taxon>Plagiorchiida</taxon>
        <taxon>Troglotremata</taxon>
        <taxon>Troglotrematidae</taxon>
        <taxon>Paragonimus</taxon>
    </lineage>
</organism>
<evidence type="ECO:0000259" key="5">
    <source>
        <dbReference type="PROSITE" id="PS00631"/>
    </source>
</evidence>
<dbReference type="PANTHER" id="PTHR11963">
    <property type="entry name" value="LEUCINE AMINOPEPTIDASE-RELATED"/>
    <property type="match status" value="1"/>
</dbReference>
<reference evidence="6" key="1">
    <citation type="submission" date="2019-05" db="EMBL/GenBank/DDBJ databases">
        <title>Annotation for the trematode Paragonimus heterotremus.</title>
        <authorList>
            <person name="Choi Y.-J."/>
        </authorList>
    </citation>
    <scope>NUCLEOTIDE SEQUENCE</scope>
    <source>
        <strain evidence="6">LC</strain>
    </source>
</reference>
<dbReference type="InterPro" id="IPR011356">
    <property type="entry name" value="Leucine_aapep/pepB"/>
</dbReference>
<dbReference type="SUPFAM" id="SSF53187">
    <property type="entry name" value="Zn-dependent exopeptidases"/>
    <property type="match status" value="1"/>
</dbReference>
<sequence>MQAPLAAVTDVADGRFDAVVFVNDSTTDLGSNCASIEEALKAYAKVNPQAGCELSVIAFPNHPSGRLIFCPTGALNTDTADIRNVYDAACEGFKRVVSMGFKSPLLCVGPLRSASHGFQWMQPKTLLLNALLVGNTDAEGRMVMADLLCEAKEKAVHATNPFLFTIATLTGHVVRAYKHFTALMDNGPARLKHVSQELQMSGDRISDLAEISTVRKEDFDFNKGQTEYEDILQCNNLPSSATPRGHQIPAAFLSMASGLDKHGLDSDKPLPFTHVDVAGSAAEIHVQATAAPLMMFASQYVLPRVGFK</sequence>
<keyword evidence="2" id="KW-0031">Aminopeptidase</keyword>
<keyword evidence="3" id="KW-0645">Protease</keyword>
<name>A0A8J4SNR5_9TREM</name>
<evidence type="ECO:0000256" key="2">
    <source>
        <dbReference type="ARBA" id="ARBA00022438"/>
    </source>
</evidence>
<evidence type="ECO:0000313" key="7">
    <source>
        <dbReference type="Proteomes" id="UP000748531"/>
    </source>
</evidence>
<dbReference type="AlphaFoldDB" id="A0A8J4SNR5"/>
<comment type="caution">
    <text evidence="6">The sequence shown here is derived from an EMBL/GenBank/DDBJ whole genome shotgun (WGS) entry which is preliminary data.</text>
</comment>
<protein>
    <submittedName>
        <fullName evidence="6">Peptidase</fullName>
    </submittedName>
</protein>